<reference evidence="2 3" key="1">
    <citation type="submission" date="2019-09" db="EMBL/GenBank/DDBJ databases">
        <title>Whole genome sequence of Vibrio fortis.</title>
        <authorList>
            <person name="Das S.K."/>
        </authorList>
    </citation>
    <scope>NUCLEOTIDE SEQUENCE [LARGE SCALE GENOMIC DNA]</scope>
    <source>
        <strain evidence="2 3">AN60</strain>
    </source>
</reference>
<feature type="compositionally biased region" description="Basic and acidic residues" evidence="1">
    <location>
        <begin position="27"/>
        <end position="37"/>
    </location>
</feature>
<dbReference type="EMBL" id="VWSE01000003">
    <property type="protein sequence ID" value="KAB0289965.1"/>
    <property type="molecule type" value="Genomic_DNA"/>
</dbReference>
<sequence>MEHIEEEKRGTSKQYNSRVFLSAAIDQEPRTKNQEPRTKKRLKKTVMKPSEQSLKHNQFKQ</sequence>
<feature type="compositionally biased region" description="Basic and acidic residues" evidence="1">
    <location>
        <begin position="1"/>
        <end position="10"/>
    </location>
</feature>
<dbReference type="AlphaFoldDB" id="A0A5N3R8T3"/>
<feature type="compositionally biased region" description="Polar residues" evidence="1">
    <location>
        <begin position="50"/>
        <end position="61"/>
    </location>
</feature>
<feature type="region of interest" description="Disordered" evidence="1">
    <location>
        <begin position="1"/>
        <end position="61"/>
    </location>
</feature>
<dbReference type="Proteomes" id="UP000326789">
    <property type="component" value="Unassembled WGS sequence"/>
</dbReference>
<name>A0A5N3R8T3_9VIBR</name>
<evidence type="ECO:0000313" key="3">
    <source>
        <dbReference type="Proteomes" id="UP000326789"/>
    </source>
</evidence>
<evidence type="ECO:0000313" key="2">
    <source>
        <dbReference type="EMBL" id="KAB0289965.1"/>
    </source>
</evidence>
<comment type="caution">
    <text evidence="2">The sequence shown here is derived from an EMBL/GenBank/DDBJ whole genome shotgun (WGS) entry which is preliminary data.</text>
</comment>
<gene>
    <name evidence="2" type="ORF">F2P58_03200</name>
</gene>
<proteinExistence type="predicted"/>
<dbReference type="RefSeq" id="WP_150868849.1">
    <property type="nucleotide sequence ID" value="NZ_VWSE01000003.1"/>
</dbReference>
<evidence type="ECO:0000256" key="1">
    <source>
        <dbReference type="SAM" id="MobiDB-lite"/>
    </source>
</evidence>
<accession>A0A5N3R8T3</accession>
<organism evidence="2 3">
    <name type="scientific">Vibrio fortis</name>
    <dbReference type="NCBI Taxonomy" id="212667"/>
    <lineage>
        <taxon>Bacteria</taxon>
        <taxon>Pseudomonadati</taxon>
        <taxon>Pseudomonadota</taxon>
        <taxon>Gammaproteobacteria</taxon>
        <taxon>Vibrionales</taxon>
        <taxon>Vibrionaceae</taxon>
        <taxon>Vibrio</taxon>
    </lineage>
</organism>
<protein>
    <submittedName>
        <fullName evidence="2">Uncharacterized protein</fullName>
    </submittedName>
</protein>